<dbReference type="RefSeq" id="WP_215622929.1">
    <property type="nucleotide sequence ID" value="NZ_CP076134.1"/>
</dbReference>
<dbReference type="AlphaFoldDB" id="A0A975NFP4"/>
<dbReference type="EMBL" id="CP076134">
    <property type="protein sequence ID" value="QWG14297.1"/>
    <property type="molecule type" value="Genomic_DNA"/>
</dbReference>
<evidence type="ECO:0000313" key="1">
    <source>
        <dbReference type="EMBL" id="QWG14297.1"/>
    </source>
</evidence>
<reference evidence="1" key="1">
    <citation type="submission" date="2021-06" db="EMBL/GenBank/DDBJ databases">
        <title>Bradyrhizobium sp. S2-20-1 Genome sequencing.</title>
        <authorList>
            <person name="Jin L."/>
        </authorList>
    </citation>
    <scope>NUCLEOTIDE SEQUENCE</scope>
    <source>
        <strain evidence="1">S2-20-1</strain>
    </source>
</reference>
<gene>
    <name evidence="1" type="ORF">KMZ29_06325</name>
</gene>
<evidence type="ECO:0000313" key="2">
    <source>
        <dbReference type="Proteomes" id="UP000680839"/>
    </source>
</evidence>
<sequence length="418" mass="46362">MNISAKPDVAGPLLALWRDRPDEVRKLSLRQIVNLAGDGRVLDSTACSTELRTLLSEVEADDLERFVAECLEREPGGIARKGFPDSGFVLQDVVNEIGRRLDFSVVNGLYQGRRGATGYDGIWQDGAGTDLVIEVKTTDTYTIALDQVERYRHELIEAGRIAESSTVLFVVGRDETGALEAQIRGSKHAWTMRMIGAASLVRLLQVKVNAESLTVVTRIKSLLRPIEYTRIDGIVDLMFEVRADTDEPVPIDESIVTEAAKSELEAPTREPSSPPSAGIEDARQIAAGRLSEKLGIRLTRRRRSLFESADDKVRAVISVSKRYDRDYQSYWYGYYDSQRAYLSEASDGYLVLSALDTGRVWAVPFGVVESLIPSMNSTSRPEGQVYWHILTKLVGDDCVLVAGDKQTSLQPYAIDVNK</sequence>
<proteinExistence type="predicted"/>
<protein>
    <submittedName>
        <fullName evidence="1">Uncharacterized protein</fullName>
    </submittedName>
</protein>
<name>A0A975NFP4_9BRAD</name>
<accession>A0A975NFP4</accession>
<dbReference type="Proteomes" id="UP000680839">
    <property type="component" value="Chromosome"/>
</dbReference>
<organism evidence="1 2">
    <name type="scientific">Bradyrhizobium sediminis</name>
    <dbReference type="NCBI Taxonomy" id="2840469"/>
    <lineage>
        <taxon>Bacteria</taxon>
        <taxon>Pseudomonadati</taxon>
        <taxon>Pseudomonadota</taxon>
        <taxon>Alphaproteobacteria</taxon>
        <taxon>Hyphomicrobiales</taxon>
        <taxon>Nitrobacteraceae</taxon>
        <taxon>Bradyrhizobium</taxon>
    </lineage>
</organism>